<dbReference type="VEuPathDB" id="FungiDB:PC9H_008824"/>
<name>A0A8H6ZPJ1_PLEOS</name>
<comment type="caution">
    <text evidence="2">The sequence shown here is derived from an EMBL/GenBank/DDBJ whole genome shotgun (WGS) entry which is preliminary data.</text>
</comment>
<dbReference type="AlphaFoldDB" id="A0A8H6ZPJ1"/>
<evidence type="ECO:0000313" key="3">
    <source>
        <dbReference type="Proteomes" id="UP000623687"/>
    </source>
</evidence>
<dbReference type="OrthoDB" id="3268838at2759"/>
<feature type="region of interest" description="Disordered" evidence="1">
    <location>
        <begin position="458"/>
        <end position="488"/>
    </location>
</feature>
<evidence type="ECO:0000313" key="2">
    <source>
        <dbReference type="EMBL" id="KAF7426455.1"/>
    </source>
</evidence>
<dbReference type="GeneID" id="59378642"/>
<reference evidence="2" key="1">
    <citation type="submission" date="2019-07" db="EMBL/GenBank/DDBJ databases">
        <authorList>
            <person name="Palmer J.M."/>
        </authorList>
    </citation>
    <scope>NUCLEOTIDE SEQUENCE</scope>
    <source>
        <strain evidence="2">PC9</strain>
    </source>
</reference>
<sequence>MPEYVELVSSCKLAQHWFNSVKGNSNLLLKDIHIDASKAEQESSKAHVLAKAGLPYPLAADSKVKRGPRFAQEPVYPPVNVPIVDAAFRLTGVTFNPRNVLLQFHSSSSDVSIAGEWWMQVQMLTHTVVQVYDSSQWRGSISKVNKKDRGFKIGMALDFGDYVMAFLTIDNLFRTFYSRTRETLPAPLLDIYFDFVPALNMIIDWAEDRADSDRSGLASDIIRKAAGIFVGIGVYTISEVMHRAGLLPLLTERELFDDPSRFARFVESFYCHAARAHTDVWSLVKPFLRGKFFISVRNKDRLAYTKWLAVHGKENVLVPKRLQAQYQDLMLWFSSARNEAVPRQRNPESGFFDLVEPTFLQVALKKDHNLGDLIFGKDTWVAQGGKLWVDNPLVAYFNRRSIAVARPNYLHPSVTSYQPFFLPINSLRKSWLETTLYYTSDKPFWCVVPNLPSNTYPAGFSSTTSKGKGKGKKTAKEPPQVTPAPREEKKKQLFDYIVNYSIDYAVGPLDYCGIAHVRHNRIILCRNDPQVSEYICDRLEQGIRRRQHLQPGKQKTANPKAFKRKRAEDELDENRNGDNEDDSASGKMKRRRISVDKRLVLGSLLQDQELGKRHRSAVKSDQEIDGCTVADAELTCEMIATDN</sequence>
<feature type="region of interest" description="Disordered" evidence="1">
    <location>
        <begin position="546"/>
        <end position="590"/>
    </location>
</feature>
<keyword evidence="3" id="KW-1185">Reference proteome</keyword>
<accession>A0A8H6ZPJ1</accession>
<gene>
    <name evidence="2" type="ORF">PC9H_008824</name>
</gene>
<evidence type="ECO:0000256" key="1">
    <source>
        <dbReference type="SAM" id="MobiDB-lite"/>
    </source>
</evidence>
<dbReference type="RefSeq" id="XP_036629759.1">
    <property type="nucleotide sequence ID" value="XM_036778331.1"/>
</dbReference>
<protein>
    <submittedName>
        <fullName evidence="2">Uncharacterized protein</fullName>
    </submittedName>
</protein>
<organism evidence="2 3">
    <name type="scientific">Pleurotus ostreatus</name>
    <name type="common">Oyster mushroom</name>
    <name type="synonym">White-rot fungus</name>
    <dbReference type="NCBI Taxonomy" id="5322"/>
    <lineage>
        <taxon>Eukaryota</taxon>
        <taxon>Fungi</taxon>
        <taxon>Dikarya</taxon>
        <taxon>Basidiomycota</taxon>
        <taxon>Agaricomycotina</taxon>
        <taxon>Agaricomycetes</taxon>
        <taxon>Agaricomycetidae</taxon>
        <taxon>Agaricales</taxon>
        <taxon>Pleurotineae</taxon>
        <taxon>Pleurotaceae</taxon>
        <taxon>Pleurotus</taxon>
    </lineage>
</organism>
<proteinExistence type="predicted"/>
<dbReference type="EMBL" id="JACETU010000006">
    <property type="protein sequence ID" value="KAF7426455.1"/>
    <property type="molecule type" value="Genomic_DNA"/>
</dbReference>
<dbReference type="Proteomes" id="UP000623687">
    <property type="component" value="Unassembled WGS sequence"/>
</dbReference>